<dbReference type="Pfam" id="PF12833">
    <property type="entry name" value="HTH_18"/>
    <property type="match status" value="1"/>
</dbReference>
<evidence type="ECO:0000256" key="1">
    <source>
        <dbReference type="ARBA" id="ARBA00022491"/>
    </source>
</evidence>
<dbReference type="SUPFAM" id="SSF46689">
    <property type="entry name" value="Homeodomain-like"/>
    <property type="match status" value="1"/>
</dbReference>
<dbReference type="PROSITE" id="PS00041">
    <property type="entry name" value="HTH_ARAC_FAMILY_1"/>
    <property type="match status" value="1"/>
</dbReference>
<accession>A0A2I2KZH6</accession>
<evidence type="ECO:0000256" key="7">
    <source>
        <dbReference type="SAM" id="MobiDB-lite"/>
    </source>
</evidence>
<keyword evidence="3" id="KW-0238">DNA-binding</keyword>
<dbReference type="PRINTS" id="PR00032">
    <property type="entry name" value="HTHARAC"/>
</dbReference>
<evidence type="ECO:0000256" key="5">
    <source>
        <dbReference type="ARBA" id="ARBA00074140"/>
    </source>
</evidence>
<evidence type="ECO:0000313" key="10">
    <source>
        <dbReference type="Proteomes" id="UP000234331"/>
    </source>
</evidence>
<dbReference type="InterPro" id="IPR014710">
    <property type="entry name" value="RmlC-like_jellyroll"/>
</dbReference>
<dbReference type="InterPro" id="IPR018062">
    <property type="entry name" value="HTH_AraC-typ_CS"/>
</dbReference>
<dbReference type="InterPro" id="IPR018060">
    <property type="entry name" value="HTH_AraC"/>
</dbReference>
<evidence type="ECO:0000256" key="4">
    <source>
        <dbReference type="ARBA" id="ARBA00023163"/>
    </source>
</evidence>
<dbReference type="FunFam" id="1.10.10.60:FF:000132">
    <property type="entry name" value="AraC family transcriptional regulator"/>
    <property type="match status" value="1"/>
</dbReference>
<dbReference type="InterPro" id="IPR020449">
    <property type="entry name" value="Tscrpt_reg_AraC-type_HTH"/>
</dbReference>
<feature type="compositionally biased region" description="Basic and acidic residues" evidence="7">
    <location>
        <begin position="8"/>
        <end position="18"/>
    </location>
</feature>
<gene>
    <name evidence="9" type="ORF">FRACA_60052</name>
</gene>
<dbReference type="GO" id="GO:0043565">
    <property type="term" value="F:sequence-specific DNA binding"/>
    <property type="evidence" value="ECO:0007669"/>
    <property type="project" value="InterPro"/>
</dbReference>
<dbReference type="Gene3D" id="2.60.120.10">
    <property type="entry name" value="Jelly Rolls"/>
    <property type="match status" value="1"/>
</dbReference>
<proteinExistence type="predicted"/>
<dbReference type="GO" id="GO:0003700">
    <property type="term" value="F:DNA-binding transcription factor activity"/>
    <property type="evidence" value="ECO:0007669"/>
    <property type="project" value="InterPro"/>
</dbReference>
<dbReference type="Gene3D" id="1.10.10.60">
    <property type="entry name" value="Homeodomain-like"/>
    <property type="match status" value="1"/>
</dbReference>
<dbReference type="SMART" id="SM00342">
    <property type="entry name" value="HTH_ARAC"/>
    <property type="match status" value="1"/>
</dbReference>
<dbReference type="AlphaFoldDB" id="A0A2I2KZH6"/>
<name>A0A2I2KZH6_9ACTN</name>
<keyword evidence="1" id="KW-0678">Repressor</keyword>
<dbReference type="SUPFAM" id="SSF51182">
    <property type="entry name" value="RmlC-like cupins"/>
    <property type="match status" value="1"/>
</dbReference>
<dbReference type="EMBL" id="FZMO01000525">
    <property type="protein sequence ID" value="SNQ51066.1"/>
    <property type="molecule type" value="Genomic_DNA"/>
</dbReference>
<keyword evidence="2" id="KW-0805">Transcription regulation</keyword>
<protein>
    <recommendedName>
        <fullName evidence="5">HTH-type transcriptional regulator RipA</fullName>
    </recommendedName>
    <alternativeName>
        <fullName evidence="6">Repressor of iron proteins A</fullName>
    </alternativeName>
</protein>
<dbReference type="PANTHER" id="PTHR11019:SF199">
    <property type="entry name" value="HTH-TYPE TRANSCRIPTIONAL REGULATOR NIMR"/>
    <property type="match status" value="1"/>
</dbReference>
<feature type="domain" description="HTH araC/xylS-type" evidence="8">
    <location>
        <begin position="402"/>
        <end position="499"/>
    </location>
</feature>
<feature type="region of interest" description="Disordered" evidence="7">
    <location>
        <begin position="99"/>
        <end position="133"/>
    </location>
</feature>
<sequence length="502" mass="53933">MAPVGAGEDQRRHPDRGQVVDLAEAAVPRDGRGRGNAGRIAASDRVRDHRLDDRWQPGDDRRPGGRQPLVADADGERVEVRDLGPPGLVVLDVLDAEGHHRRHPVGPGDGQTKRNRGAKPDPGHHHTHVRRHHAGLGEPVEHREDVDGVLVPGVAGRVAADGAAVAPDVGLHDHVTAGQPPGERIETAPVGTARVQQHHDRAMPAHLRDENTAVGGGNPMRHGHGAVSLASVLRIRTASMGAELGGGPPSGRRVLSMNRHFLAGPELRRLTDRQRIDWHDHTEHQLVYPGTGVLRVVTEVGSWVVPPLRAVWLPAGVGHAHQAHGPTHMHSLAFRDADDPFGSLDPTVVDVPALLREIILALTATDLAAVDRRDLTAVLLRSLRPVTEPRLCLPQPHDDRLAAVTAALAGDPADPRTLAEFGAAVGASERTLSRLFRRQTGMTFPQWRAQLRLHHGLTLLAKGEPVTAVACACGYSNPSAFTAAFRDAFGVTPAHYARKTRL</sequence>
<dbReference type="CDD" id="cd06124">
    <property type="entry name" value="cupin_NimR-like_N"/>
    <property type="match status" value="1"/>
</dbReference>
<evidence type="ECO:0000256" key="3">
    <source>
        <dbReference type="ARBA" id="ARBA00023125"/>
    </source>
</evidence>
<evidence type="ECO:0000256" key="6">
    <source>
        <dbReference type="ARBA" id="ARBA00079449"/>
    </source>
</evidence>
<keyword evidence="10" id="KW-1185">Reference proteome</keyword>
<reference evidence="9 10" key="1">
    <citation type="submission" date="2017-06" db="EMBL/GenBank/DDBJ databases">
        <authorList>
            <person name="Kim H.J."/>
            <person name="Triplett B.A."/>
        </authorList>
    </citation>
    <scope>NUCLEOTIDE SEQUENCE [LARGE SCALE GENOMIC DNA]</scope>
    <source>
        <strain evidence="9">FRACA_ARgP5</strain>
    </source>
</reference>
<dbReference type="Proteomes" id="UP000234331">
    <property type="component" value="Unassembled WGS sequence"/>
</dbReference>
<dbReference type="PANTHER" id="PTHR11019">
    <property type="entry name" value="HTH-TYPE TRANSCRIPTIONAL REGULATOR NIMR"/>
    <property type="match status" value="1"/>
</dbReference>
<evidence type="ECO:0000259" key="8">
    <source>
        <dbReference type="PROSITE" id="PS01124"/>
    </source>
</evidence>
<feature type="region of interest" description="Disordered" evidence="7">
    <location>
        <begin position="1"/>
        <end position="81"/>
    </location>
</feature>
<dbReference type="PROSITE" id="PS01124">
    <property type="entry name" value="HTH_ARAC_FAMILY_2"/>
    <property type="match status" value="1"/>
</dbReference>
<dbReference type="InterPro" id="IPR011051">
    <property type="entry name" value="RmlC_Cupin_sf"/>
</dbReference>
<dbReference type="InterPro" id="IPR009057">
    <property type="entry name" value="Homeodomain-like_sf"/>
</dbReference>
<evidence type="ECO:0000256" key="2">
    <source>
        <dbReference type="ARBA" id="ARBA00023015"/>
    </source>
</evidence>
<organism evidence="9 10">
    <name type="scientific">Frankia canadensis</name>
    <dbReference type="NCBI Taxonomy" id="1836972"/>
    <lineage>
        <taxon>Bacteria</taxon>
        <taxon>Bacillati</taxon>
        <taxon>Actinomycetota</taxon>
        <taxon>Actinomycetes</taxon>
        <taxon>Frankiales</taxon>
        <taxon>Frankiaceae</taxon>
        <taxon>Frankia</taxon>
    </lineage>
</organism>
<keyword evidence="4" id="KW-0804">Transcription</keyword>
<feature type="compositionally biased region" description="Basic and acidic residues" evidence="7">
    <location>
        <begin position="42"/>
        <end position="63"/>
    </location>
</feature>
<evidence type="ECO:0000313" key="9">
    <source>
        <dbReference type="EMBL" id="SNQ51066.1"/>
    </source>
</evidence>